<dbReference type="CDD" id="cd09272">
    <property type="entry name" value="RNase_HI_RT_Ty1"/>
    <property type="match status" value="1"/>
</dbReference>
<proteinExistence type="predicted"/>
<evidence type="ECO:0008006" key="3">
    <source>
        <dbReference type="Google" id="ProtNLM"/>
    </source>
</evidence>
<sequence>MIKHLMRYIRAPLNFSLTFTKQTSTKIYTLEKRAKANYANDRTDRKSISGILTSVYGNPISWLSKKQTVVAQSISKPEFIAMNICTKQLCWMSFLLMEMGIEDSKPILFNDNCGATTIAKQAALNANTKNIEVCYQYLRDIVIKTQLTIVQVGTEDMLANVLTKPLGVRKLLTVYSQIHLKEFRGVLRKESPLEDNDETKLWEMVKYEIMLPFSGC</sequence>
<comment type="caution">
    <text evidence="1">The sequence shown here is derived from an EMBL/GenBank/DDBJ whole genome shotgun (WGS) entry which is preliminary data.</text>
</comment>
<evidence type="ECO:0000313" key="1">
    <source>
        <dbReference type="EMBL" id="MBW0487390.1"/>
    </source>
</evidence>
<dbReference type="OrthoDB" id="3344688at2759"/>
<dbReference type="PANTHER" id="PTHR11439:SF463">
    <property type="entry name" value="REVERSE TRANSCRIPTASE TY1_COPIA-TYPE DOMAIN-CONTAINING PROTEIN"/>
    <property type="match status" value="1"/>
</dbReference>
<evidence type="ECO:0000313" key="2">
    <source>
        <dbReference type="Proteomes" id="UP000765509"/>
    </source>
</evidence>
<dbReference type="AlphaFoldDB" id="A0A9Q3H2V4"/>
<accession>A0A9Q3H2V4</accession>
<dbReference type="EMBL" id="AVOT02009115">
    <property type="protein sequence ID" value="MBW0487390.1"/>
    <property type="molecule type" value="Genomic_DNA"/>
</dbReference>
<dbReference type="Proteomes" id="UP000765509">
    <property type="component" value="Unassembled WGS sequence"/>
</dbReference>
<keyword evidence="2" id="KW-1185">Reference proteome</keyword>
<reference evidence="1" key="1">
    <citation type="submission" date="2021-03" db="EMBL/GenBank/DDBJ databases">
        <title>Draft genome sequence of rust myrtle Austropuccinia psidii MF-1, a brazilian biotype.</title>
        <authorList>
            <person name="Quecine M.C."/>
            <person name="Pachon D.M.R."/>
            <person name="Bonatelli M.L."/>
            <person name="Correr F.H."/>
            <person name="Franceschini L.M."/>
            <person name="Leite T.F."/>
            <person name="Margarido G.R.A."/>
            <person name="Almeida C.A."/>
            <person name="Ferrarezi J.A."/>
            <person name="Labate C.A."/>
        </authorList>
    </citation>
    <scope>NUCLEOTIDE SEQUENCE</scope>
    <source>
        <strain evidence="1">MF-1</strain>
    </source>
</reference>
<protein>
    <recommendedName>
        <fullName evidence="3">Retrovirus-related Pol polyprotein from transposon TNT 1-94</fullName>
    </recommendedName>
</protein>
<gene>
    <name evidence="1" type="ORF">O181_027105</name>
</gene>
<organism evidence="1 2">
    <name type="scientific">Austropuccinia psidii MF-1</name>
    <dbReference type="NCBI Taxonomy" id="1389203"/>
    <lineage>
        <taxon>Eukaryota</taxon>
        <taxon>Fungi</taxon>
        <taxon>Dikarya</taxon>
        <taxon>Basidiomycota</taxon>
        <taxon>Pucciniomycotina</taxon>
        <taxon>Pucciniomycetes</taxon>
        <taxon>Pucciniales</taxon>
        <taxon>Sphaerophragmiaceae</taxon>
        <taxon>Austropuccinia</taxon>
    </lineage>
</organism>
<dbReference type="PANTHER" id="PTHR11439">
    <property type="entry name" value="GAG-POL-RELATED RETROTRANSPOSON"/>
    <property type="match status" value="1"/>
</dbReference>
<name>A0A9Q3H2V4_9BASI</name>